<sequence>MPETTTSADLSNAVSINIDWIESDPIIFTVKLDDKSSNEKANERPVSVNISGL</sequence>
<dbReference type="VEuPathDB" id="AmoebaDB:KM1_064450"/>
<dbReference type="AlphaFoldDB" id="A0A175JEW2"/>
<evidence type="ECO:0000313" key="1">
    <source>
        <dbReference type="EMBL" id="GAT92191.1"/>
    </source>
</evidence>
<comment type="caution">
    <text evidence="1">The sequence shown here is derived from an EMBL/GenBank/DDBJ whole genome shotgun (WGS) entry which is preliminary data.</text>
</comment>
<protein>
    <submittedName>
        <fullName evidence="1">Zinc finger protein</fullName>
    </submittedName>
</protein>
<proteinExistence type="predicted"/>
<reference evidence="1 2" key="1">
    <citation type="submission" date="2016-05" db="EMBL/GenBank/DDBJ databases">
        <title>First whole genome sequencing of Entamoeba histolytica HM1:IMSS-clone-6.</title>
        <authorList>
            <person name="Mukherjee Avik.K."/>
            <person name="Izumyama S."/>
            <person name="Nakada-Tsukui K."/>
            <person name="Nozaki T."/>
        </authorList>
    </citation>
    <scope>NUCLEOTIDE SEQUENCE [LARGE SCALE GENOMIC DNA]</scope>
    <source>
        <strain evidence="1 2">HM1:IMSS clone 6</strain>
    </source>
</reference>
<dbReference type="Proteomes" id="UP000078387">
    <property type="component" value="Unassembled WGS sequence"/>
</dbReference>
<gene>
    <name evidence="1" type="ORF">CL6EHI_c00023</name>
</gene>
<organism evidence="1 2">
    <name type="scientific">Entamoeba histolytica</name>
    <dbReference type="NCBI Taxonomy" id="5759"/>
    <lineage>
        <taxon>Eukaryota</taxon>
        <taxon>Amoebozoa</taxon>
        <taxon>Evosea</taxon>
        <taxon>Archamoebae</taxon>
        <taxon>Mastigamoebida</taxon>
        <taxon>Entamoebidae</taxon>
        <taxon>Entamoeba</taxon>
    </lineage>
</organism>
<evidence type="ECO:0000313" key="2">
    <source>
        <dbReference type="Proteomes" id="UP000078387"/>
    </source>
</evidence>
<accession>A0A175JEW2</accession>
<dbReference type="EMBL" id="BDEQ01000001">
    <property type="protein sequence ID" value="GAT92191.1"/>
    <property type="molecule type" value="Genomic_DNA"/>
</dbReference>
<name>A0A175JEW2_ENTHI</name>